<dbReference type="InterPro" id="IPR011990">
    <property type="entry name" value="TPR-like_helical_dom_sf"/>
</dbReference>
<evidence type="ECO:0000256" key="3">
    <source>
        <dbReference type="SAM" id="Phobius"/>
    </source>
</evidence>
<evidence type="ECO:0000256" key="1">
    <source>
        <dbReference type="ARBA" id="ARBA00022748"/>
    </source>
</evidence>
<name>A0A4S3M6G5_9RHOB</name>
<dbReference type="AlphaFoldDB" id="A0A4S3M6G5"/>
<sequence length="407" mass="43531">MLFWIIIGVIAFVAAVILAVALVKGRAGQDAPAAYDLQVYRDQLKEVDKDLARGVINAEDAERTRAEISRRILAADAQVKAGNDTGGQPQGLGRVLAVGVGAVMVAGSIGLYMTLGAPGYGDLGLSYRIEQAKLMHETRPSQDEVEAQMPPGNPMGEPPAEYVVLVEKLRKAVAERPDDLQGHQLLARNEAALGNFKDAYTAQTKVIGLKGDAATAQDYLDLADMMILATAGYVSPDAEKALLAALAREPRNGAARYYMGLMLAQTGRPDRAFATWDALMREGPANAPWIAPIRDQIEELASRAGVNYQLPPAAEMKGPSQADMAAAQDMSAEDRQQMIRGMVSQLAERLGTEGGTPEEWARLISAYAVLGETDKAQTVWNEAQQVFADKAEALATVRAGAEKAGLQ</sequence>
<accession>A0A4S3M6G5</accession>
<keyword evidence="5" id="KW-1185">Reference proteome</keyword>
<gene>
    <name evidence="4" type="primary">ccmI</name>
    <name evidence="4" type="ORF">E7681_14620</name>
</gene>
<dbReference type="RefSeq" id="WP_136340054.1">
    <property type="nucleotide sequence ID" value="NZ_SSMD01000007.1"/>
</dbReference>
<evidence type="ECO:0000313" key="5">
    <source>
        <dbReference type="Proteomes" id="UP000306113"/>
    </source>
</evidence>
<keyword evidence="1" id="KW-0201">Cytochrome c-type biogenesis</keyword>
<dbReference type="EMBL" id="SSMD01000007">
    <property type="protein sequence ID" value="THD72656.1"/>
    <property type="molecule type" value="Genomic_DNA"/>
</dbReference>
<dbReference type="InterPro" id="IPR017560">
    <property type="entry name" value="Cyt_c_biogenesis_CcmI"/>
</dbReference>
<feature type="transmembrane region" description="Helical" evidence="3">
    <location>
        <begin position="95"/>
        <end position="115"/>
    </location>
</feature>
<keyword evidence="3" id="KW-0472">Membrane</keyword>
<protein>
    <submittedName>
        <fullName evidence="4">C-type cytochrome biogenesis protein CcmI</fullName>
    </submittedName>
</protein>
<dbReference type="Gene3D" id="1.25.40.10">
    <property type="entry name" value="Tetratricopeptide repeat domain"/>
    <property type="match status" value="1"/>
</dbReference>
<feature type="transmembrane region" description="Helical" evidence="3">
    <location>
        <begin position="6"/>
        <end position="23"/>
    </location>
</feature>
<proteinExistence type="predicted"/>
<organism evidence="4 5">
    <name type="scientific">Thalassobius vesicularis</name>
    <dbReference type="NCBI Taxonomy" id="1294297"/>
    <lineage>
        <taxon>Bacteria</taxon>
        <taxon>Pseudomonadati</taxon>
        <taxon>Pseudomonadota</taxon>
        <taxon>Alphaproteobacteria</taxon>
        <taxon>Rhodobacterales</taxon>
        <taxon>Roseobacteraceae</taxon>
        <taxon>Thalassovita</taxon>
    </lineage>
</organism>
<feature type="region of interest" description="Disordered" evidence="2">
    <location>
        <begin position="137"/>
        <end position="156"/>
    </location>
</feature>
<keyword evidence="3" id="KW-0812">Transmembrane</keyword>
<dbReference type="GO" id="GO:0017004">
    <property type="term" value="P:cytochrome complex assembly"/>
    <property type="evidence" value="ECO:0007669"/>
    <property type="project" value="UniProtKB-KW"/>
</dbReference>
<dbReference type="NCBIfam" id="TIGR03142">
    <property type="entry name" value="cytochro_ccmI"/>
    <property type="match status" value="1"/>
</dbReference>
<reference evidence="4 5" key="1">
    <citation type="submission" date="2019-04" db="EMBL/GenBank/DDBJ databases">
        <title>Draft genome sequence of Youngimonas vesicularis.</title>
        <authorList>
            <person name="Hameed A."/>
        </authorList>
    </citation>
    <scope>NUCLEOTIDE SEQUENCE [LARGE SCALE GENOMIC DNA]</scope>
    <source>
        <strain evidence="4 5">CC-AMW-E</strain>
    </source>
</reference>
<evidence type="ECO:0000313" key="4">
    <source>
        <dbReference type="EMBL" id="THD72656.1"/>
    </source>
</evidence>
<dbReference type="SUPFAM" id="SSF48452">
    <property type="entry name" value="TPR-like"/>
    <property type="match status" value="1"/>
</dbReference>
<evidence type="ECO:0000256" key="2">
    <source>
        <dbReference type="SAM" id="MobiDB-lite"/>
    </source>
</evidence>
<dbReference type="Proteomes" id="UP000306113">
    <property type="component" value="Unassembled WGS sequence"/>
</dbReference>
<keyword evidence="3" id="KW-1133">Transmembrane helix</keyword>
<dbReference type="OrthoDB" id="9815847at2"/>
<comment type="caution">
    <text evidence="4">The sequence shown here is derived from an EMBL/GenBank/DDBJ whole genome shotgun (WGS) entry which is preliminary data.</text>
</comment>